<accession>A0A286GWR4</accession>
<evidence type="ECO:0000259" key="1">
    <source>
        <dbReference type="PROSITE" id="PS51707"/>
    </source>
</evidence>
<dbReference type="GO" id="GO:0046872">
    <property type="term" value="F:metal ion binding"/>
    <property type="evidence" value="ECO:0007669"/>
    <property type="project" value="TreeGrafter"/>
</dbReference>
<feature type="domain" description="CYTH" evidence="1">
    <location>
        <begin position="7"/>
        <end position="209"/>
    </location>
</feature>
<dbReference type="PROSITE" id="PS51708">
    <property type="entry name" value="CHAD"/>
    <property type="match status" value="1"/>
</dbReference>
<feature type="domain" description="CHAD" evidence="2">
    <location>
        <begin position="224"/>
        <end position="516"/>
    </location>
</feature>
<sequence length="545" mass="60356">MSIMDDNTEIELKLEVAPEDMDRLRRAGVVKATRRGRAQTRPLKSVYFDTPDFLLFDGGASLRVRHAGQRRIQNVKSRGDGGAGLFARKEWEHDIVGDSPDAQAIMATGLQTLFARPGVMEELKPLFVTEFKRTTYTLGNGTWEVAMTFDRGAVSTDRGSRPISEVELELVRGDPSHLFEIARALHDVAPVRLSTRSKSERGYALLGGLAKDAVKAPEPTVTAHMPLRDAIQTICRSCQRHLLENEPALRDRREPEAVHQMRVALRRLRSALSVFKAEVGSPATDELKAGLKWLTDELGPARDTDVFIAEILEPVRHAHSDEDGLKALIGRFDKRRDRHYAKAVAAVESRRFTALMLEIGSWIEGGAWLHPVDPDLAERLDRPVGGRAAEILATAHAGVLKKGKRFAGLDAPARHRLRVRIKKLRYAAEFFGDLWSDKKTKTFVKALKGLQEELGTLNDIAVAHDQLHDAVAKAEDRREMWAAGLVAGWHGARETHLLEGARERWKAFGSVKPFWPTPDKAAAKADKAAEQAARAAAREAAAAQG</sequence>
<dbReference type="InterPro" id="IPR023577">
    <property type="entry name" value="CYTH_domain"/>
</dbReference>
<dbReference type="CDD" id="cd07756">
    <property type="entry name" value="CYTH-like_Pase_CHAD"/>
    <property type="match status" value="1"/>
</dbReference>
<evidence type="ECO:0000259" key="2">
    <source>
        <dbReference type="PROSITE" id="PS51708"/>
    </source>
</evidence>
<dbReference type="Gene3D" id="2.40.320.10">
    <property type="entry name" value="Hypothetical Protein Pfu-838710-001"/>
    <property type="match status" value="1"/>
</dbReference>
<dbReference type="PANTHER" id="PTHR39569">
    <property type="entry name" value="INORGANIC TRIPHOSPHATASE"/>
    <property type="match status" value="1"/>
</dbReference>
<proteinExistence type="predicted"/>
<dbReference type="RefSeq" id="WP_097280993.1">
    <property type="nucleotide sequence ID" value="NZ_OCNJ01000011.1"/>
</dbReference>
<dbReference type="SMART" id="SM01118">
    <property type="entry name" value="CYTH"/>
    <property type="match status" value="1"/>
</dbReference>
<dbReference type="SUPFAM" id="SSF55154">
    <property type="entry name" value="CYTH-like phosphatases"/>
    <property type="match status" value="1"/>
</dbReference>
<dbReference type="OrthoDB" id="9777271at2"/>
<dbReference type="InterPro" id="IPR038186">
    <property type="entry name" value="CHAD_dom_sf"/>
</dbReference>
<dbReference type="Pfam" id="PF05235">
    <property type="entry name" value="CHAD"/>
    <property type="match status" value="1"/>
</dbReference>
<dbReference type="InterPro" id="IPR033469">
    <property type="entry name" value="CYTH-like_dom_sf"/>
</dbReference>
<organism evidence="3 4">
    <name type="scientific">Caenispirillum bisanense</name>
    <dbReference type="NCBI Taxonomy" id="414052"/>
    <lineage>
        <taxon>Bacteria</taxon>
        <taxon>Pseudomonadati</taxon>
        <taxon>Pseudomonadota</taxon>
        <taxon>Alphaproteobacteria</taxon>
        <taxon>Rhodospirillales</taxon>
        <taxon>Novispirillaceae</taxon>
        <taxon>Caenispirillum</taxon>
    </lineage>
</organism>
<dbReference type="Gene3D" id="1.40.20.10">
    <property type="entry name" value="CHAD domain"/>
    <property type="match status" value="1"/>
</dbReference>
<dbReference type="PANTHER" id="PTHR39569:SF1">
    <property type="entry name" value="INORGANIC TRIPHOSPHATASE"/>
    <property type="match status" value="1"/>
</dbReference>
<dbReference type="EMBL" id="OCNJ01000011">
    <property type="protein sequence ID" value="SOD99970.1"/>
    <property type="molecule type" value="Genomic_DNA"/>
</dbReference>
<dbReference type="InterPro" id="IPR039013">
    <property type="entry name" value="YgiF"/>
</dbReference>
<dbReference type="Proteomes" id="UP000219621">
    <property type="component" value="Unassembled WGS sequence"/>
</dbReference>
<name>A0A286GWR4_9PROT</name>
<evidence type="ECO:0000313" key="3">
    <source>
        <dbReference type="EMBL" id="SOD99970.1"/>
    </source>
</evidence>
<dbReference type="Pfam" id="PF01928">
    <property type="entry name" value="CYTH"/>
    <property type="match status" value="1"/>
</dbReference>
<dbReference type="GO" id="GO:0050355">
    <property type="term" value="F:inorganic triphosphate phosphatase activity"/>
    <property type="evidence" value="ECO:0007669"/>
    <property type="project" value="InterPro"/>
</dbReference>
<dbReference type="InterPro" id="IPR007899">
    <property type="entry name" value="CHAD_dom"/>
</dbReference>
<keyword evidence="4" id="KW-1185">Reference proteome</keyword>
<protein>
    <submittedName>
        <fullName evidence="3">Inorganic triphosphatase YgiF, contains CYTH and CHAD domains</fullName>
    </submittedName>
</protein>
<evidence type="ECO:0000313" key="4">
    <source>
        <dbReference type="Proteomes" id="UP000219621"/>
    </source>
</evidence>
<dbReference type="SMART" id="SM00880">
    <property type="entry name" value="CHAD"/>
    <property type="match status" value="1"/>
</dbReference>
<gene>
    <name evidence="3" type="ORF">SAMN05421508_1114</name>
</gene>
<reference evidence="3 4" key="1">
    <citation type="submission" date="2017-09" db="EMBL/GenBank/DDBJ databases">
        <authorList>
            <person name="Ehlers B."/>
            <person name="Leendertz F.H."/>
        </authorList>
    </citation>
    <scope>NUCLEOTIDE SEQUENCE [LARGE SCALE GENOMIC DNA]</scope>
    <source>
        <strain evidence="3 4">USBA 140</strain>
    </source>
</reference>
<dbReference type="AlphaFoldDB" id="A0A286GWR4"/>
<dbReference type="PROSITE" id="PS51707">
    <property type="entry name" value="CYTH"/>
    <property type="match status" value="1"/>
</dbReference>